<dbReference type="PROSITE" id="PS50119">
    <property type="entry name" value="ZF_BBOX"/>
    <property type="match status" value="1"/>
</dbReference>
<evidence type="ECO:0000256" key="4">
    <source>
        <dbReference type="PROSITE-ProRule" id="PRU00024"/>
    </source>
</evidence>
<dbReference type="SUPFAM" id="SSF57845">
    <property type="entry name" value="B-box zinc-binding domain"/>
    <property type="match status" value="1"/>
</dbReference>
<feature type="compositionally biased region" description="Acidic residues" evidence="5">
    <location>
        <begin position="270"/>
        <end position="281"/>
    </location>
</feature>
<keyword evidence="3" id="KW-0862">Zinc</keyword>
<dbReference type="InterPro" id="IPR017907">
    <property type="entry name" value="Znf_RING_CS"/>
</dbReference>
<dbReference type="InterPro" id="IPR027370">
    <property type="entry name" value="Znf-RING_euk"/>
</dbReference>
<evidence type="ECO:0000259" key="6">
    <source>
        <dbReference type="PROSITE" id="PS50089"/>
    </source>
</evidence>
<dbReference type="Proteomes" id="UP000747542">
    <property type="component" value="Unassembled WGS sequence"/>
</dbReference>
<dbReference type="PROSITE" id="PS00518">
    <property type="entry name" value="ZF_RING_1"/>
    <property type="match status" value="1"/>
</dbReference>
<dbReference type="EMBL" id="JAHLQT010025553">
    <property type="protein sequence ID" value="KAG7164190.1"/>
    <property type="molecule type" value="Genomic_DNA"/>
</dbReference>
<evidence type="ECO:0000256" key="2">
    <source>
        <dbReference type="ARBA" id="ARBA00022771"/>
    </source>
</evidence>
<dbReference type="SUPFAM" id="SSF57850">
    <property type="entry name" value="RING/U-box"/>
    <property type="match status" value="1"/>
</dbReference>
<dbReference type="GO" id="GO:0008270">
    <property type="term" value="F:zinc ion binding"/>
    <property type="evidence" value="ECO:0007669"/>
    <property type="project" value="UniProtKB-KW"/>
</dbReference>
<feature type="region of interest" description="Disordered" evidence="5">
    <location>
        <begin position="204"/>
        <end position="289"/>
    </location>
</feature>
<dbReference type="Pfam" id="PF00643">
    <property type="entry name" value="zf-B_box"/>
    <property type="match status" value="1"/>
</dbReference>
<dbReference type="InterPro" id="IPR050143">
    <property type="entry name" value="TRIM/RBCC"/>
</dbReference>
<evidence type="ECO:0000313" key="8">
    <source>
        <dbReference type="EMBL" id="KAG7164190.1"/>
    </source>
</evidence>
<reference evidence="8" key="1">
    <citation type="journal article" date="2021" name="Sci. Adv.">
        <title>The American lobster genome reveals insights on longevity, neural, and immune adaptations.</title>
        <authorList>
            <person name="Polinski J.M."/>
            <person name="Zimin A.V."/>
            <person name="Clark K.F."/>
            <person name="Kohn A.B."/>
            <person name="Sadowski N."/>
            <person name="Timp W."/>
            <person name="Ptitsyn A."/>
            <person name="Khanna P."/>
            <person name="Romanova D.Y."/>
            <person name="Williams P."/>
            <person name="Greenwood S.J."/>
            <person name="Moroz L.L."/>
            <person name="Walt D.R."/>
            <person name="Bodnar A.G."/>
        </authorList>
    </citation>
    <scope>NUCLEOTIDE SEQUENCE</scope>
    <source>
        <strain evidence="8">GMGI-L3</strain>
    </source>
</reference>
<evidence type="ECO:0000256" key="1">
    <source>
        <dbReference type="ARBA" id="ARBA00022723"/>
    </source>
</evidence>
<dbReference type="AlphaFoldDB" id="A0A8J5JU89"/>
<sequence length="289" mass="32662">MNRVGVGEGGRARVMEELTCSVCSEMFEGGLREPVVLPQCGHTFCRPCLLNLQSMHNFQQESEACQSHGDPVRLWCRSCQESLCGQCLFERHMADAHHVIKIQEVVQEKKQTLERQTTELLDNVEEERASLAREVHGIAHHLAWVHTRSTTLTKHIKDVHRILKGVRKTTRMEAVLTNENSLESLSTQLGRGACDDVRGHADDVQAATNRPPTPLTVDYCNTSQTDPYYGTPGSHNENNNRHLDTNDNPKRSLKLVDKENNIRAPKSVVDEDCEVSTDEEDRGQRPHNR</sequence>
<feature type="domain" description="RING-type" evidence="6">
    <location>
        <begin position="20"/>
        <end position="68"/>
    </location>
</feature>
<organism evidence="8 9">
    <name type="scientific">Homarus americanus</name>
    <name type="common">American lobster</name>
    <dbReference type="NCBI Taxonomy" id="6706"/>
    <lineage>
        <taxon>Eukaryota</taxon>
        <taxon>Metazoa</taxon>
        <taxon>Ecdysozoa</taxon>
        <taxon>Arthropoda</taxon>
        <taxon>Crustacea</taxon>
        <taxon>Multicrustacea</taxon>
        <taxon>Malacostraca</taxon>
        <taxon>Eumalacostraca</taxon>
        <taxon>Eucarida</taxon>
        <taxon>Decapoda</taxon>
        <taxon>Pleocyemata</taxon>
        <taxon>Astacidea</taxon>
        <taxon>Nephropoidea</taxon>
        <taxon>Nephropidae</taxon>
        <taxon>Homarus</taxon>
    </lineage>
</organism>
<dbReference type="Pfam" id="PF13445">
    <property type="entry name" value="zf-RING_UBOX"/>
    <property type="match status" value="1"/>
</dbReference>
<dbReference type="SMART" id="SM00184">
    <property type="entry name" value="RING"/>
    <property type="match status" value="1"/>
</dbReference>
<name>A0A8J5JU89_HOMAM</name>
<dbReference type="SMART" id="SM00336">
    <property type="entry name" value="BBOX"/>
    <property type="match status" value="1"/>
</dbReference>
<accession>A0A8J5JU89</accession>
<evidence type="ECO:0000256" key="5">
    <source>
        <dbReference type="SAM" id="MobiDB-lite"/>
    </source>
</evidence>
<dbReference type="PROSITE" id="PS50089">
    <property type="entry name" value="ZF_RING_2"/>
    <property type="match status" value="1"/>
</dbReference>
<dbReference type="InterPro" id="IPR000315">
    <property type="entry name" value="Znf_B-box"/>
</dbReference>
<dbReference type="Gene3D" id="3.30.160.60">
    <property type="entry name" value="Classic Zinc Finger"/>
    <property type="match status" value="1"/>
</dbReference>
<keyword evidence="9" id="KW-1185">Reference proteome</keyword>
<keyword evidence="1" id="KW-0479">Metal-binding</keyword>
<keyword evidence="2 4" id="KW-0863">Zinc-finger</keyword>
<proteinExistence type="predicted"/>
<gene>
    <name evidence="8" type="primary">Trim39-L</name>
    <name evidence="8" type="ORF">Hamer_G014326</name>
</gene>
<evidence type="ECO:0000313" key="9">
    <source>
        <dbReference type="Proteomes" id="UP000747542"/>
    </source>
</evidence>
<feature type="domain" description="B box-type" evidence="7">
    <location>
        <begin position="60"/>
        <end position="102"/>
    </location>
</feature>
<feature type="compositionally biased region" description="Basic and acidic residues" evidence="5">
    <location>
        <begin position="238"/>
        <end position="261"/>
    </location>
</feature>
<evidence type="ECO:0000259" key="7">
    <source>
        <dbReference type="PROSITE" id="PS50119"/>
    </source>
</evidence>
<protein>
    <submittedName>
        <fullName evidence="8">E3 ubiquitin-protein ligase TRIM39-like</fullName>
    </submittedName>
</protein>
<dbReference type="PANTHER" id="PTHR24103">
    <property type="entry name" value="E3 UBIQUITIN-PROTEIN LIGASE TRIM"/>
    <property type="match status" value="1"/>
</dbReference>
<dbReference type="InterPro" id="IPR001841">
    <property type="entry name" value="Znf_RING"/>
</dbReference>
<evidence type="ECO:0000256" key="3">
    <source>
        <dbReference type="ARBA" id="ARBA00022833"/>
    </source>
</evidence>
<comment type="caution">
    <text evidence="8">The sequence shown here is derived from an EMBL/GenBank/DDBJ whole genome shotgun (WGS) entry which is preliminary data.</text>
</comment>